<dbReference type="InterPro" id="IPR003583">
    <property type="entry name" value="Hlx-hairpin-Hlx_DNA-bd_motif"/>
</dbReference>
<gene>
    <name evidence="6" type="primary">ruvA</name>
    <name evidence="8" type="ORF">C7410_12411</name>
</gene>
<comment type="caution">
    <text evidence="6">Lacks conserved residue(s) required for the propagation of feature annotation.</text>
</comment>
<dbReference type="InterPro" id="IPR012340">
    <property type="entry name" value="NA-bd_OB-fold"/>
</dbReference>
<dbReference type="GO" id="GO:0005737">
    <property type="term" value="C:cytoplasm"/>
    <property type="evidence" value="ECO:0007669"/>
    <property type="project" value="UniProtKB-SubCell"/>
</dbReference>
<keyword evidence="8" id="KW-0347">Helicase</keyword>
<evidence type="ECO:0000259" key="7">
    <source>
        <dbReference type="SMART" id="SM00278"/>
    </source>
</evidence>
<dbReference type="SMART" id="SM00278">
    <property type="entry name" value="HhH1"/>
    <property type="match status" value="2"/>
</dbReference>
<proteinExistence type="inferred from homology"/>
<dbReference type="Gene3D" id="1.10.150.20">
    <property type="entry name" value="5' to 3' exonuclease, C-terminal subdomain"/>
    <property type="match status" value="1"/>
</dbReference>
<dbReference type="GO" id="GO:0006281">
    <property type="term" value="P:DNA repair"/>
    <property type="evidence" value="ECO:0007669"/>
    <property type="project" value="UniProtKB-UniRule"/>
</dbReference>
<keyword evidence="1 6" id="KW-0963">Cytoplasm</keyword>
<comment type="domain">
    <text evidence="6">Has three domains with a flexible linker between the domains II and III and assumes an 'L' shape. Domain III is highly mobile and contacts RuvB.</text>
</comment>
<evidence type="ECO:0000256" key="5">
    <source>
        <dbReference type="ARBA" id="ARBA00023204"/>
    </source>
</evidence>
<dbReference type="InterPro" id="IPR013849">
    <property type="entry name" value="DNA_helicase_Holl-junc_RuvA_I"/>
</dbReference>
<comment type="similarity">
    <text evidence="6">Belongs to the RuvA family.</text>
</comment>
<keyword evidence="8" id="KW-0378">Hydrolase</keyword>
<dbReference type="GO" id="GO:0009379">
    <property type="term" value="C:Holliday junction helicase complex"/>
    <property type="evidence" value="ECO:0007669"/>
    <property type="project" value="InterPro"/>
</dbReference>
<evidence type="ECO:0000256" key="6">
    <source>
        <dbReference type="HAMAP-Rule" id="MF_00031"/>
    </source>
</evidence>
<evidence type="ECO:0000256" key="4">
    <source>
        <dbReference type="ARBA" id="ARBA00023172"/>
    </source>
</evidence>
<keyword evidence="8" id="KW-0547">Nucleotide-binding</keyword>
<dbReference type="Pfam" id="PF01330">
    <property type="entry name" value="RuvA_N"/>
    <property type="match status" value="1"/>
</dbReference>
<evidence type="ECO:0000313" key="8">
    <source>
        <dbReference type="EMBL" id="PYE17757.1"/>
    </source>
</evidence>
<dbReference type="EMBL" id="QJSQ01000024">
    <property type="protein sequence ID" value="PYE17757.1"/>
    <property type="molecule type" value="Genomic_DNA"/>
</dbReference>
<evidence type="ECO:0000256" key="3">
    <source>
        <dbReference type="ARBA" id="ARBA00023125"/>
    </source>
</evidence>
<dbReference type="Proteomes" id="UP000247772">
    <property type="component" value="Unassembled WGS sequence"/>
</dbReference>
<dbReference type="Pfam" id="PF07499">
    <property type="entry name" value="RuvA_C"/>
    <property type="match status" value="1"/>
</dbReference>
<organism evidence="8 9">
    <name type="scientific">Paraburkholderia silvatlantica</name>
    <dbReference type="NCBI Taxonomy" id="321895"/>
    <lineage>
        <taxon>Bacteria</taxon>
        <taxon>Pseudomonadati</taxon>
        <taxon>Pseudomonadota</taxon>
        <taxon>Betaproteobacteria</taxon>
        <taxon>Burkholderiales</taxon>
        <taxon>Burkholderiaceae</taxon>
        <taxon>Paraburkholderia</taxon>
    </lineage>
</organism>
<feature type="domain" description="Helix-hairpin-helix DNA-binding motif class 1" evidence="7">
    <location>
        <begin position="105"/>
        <end position="124"/>
    </location>
</feature>
<dbReference type="GO" id="GO:0005524">
    <property type="term" value="F:ATP binding"/>
    <property type="evidence" value="ECO:0007669"/>
    <property type="project" value="InterPro"/>
</dbReference>
<reference evidence="8 9" key="1">
    <citation type="submission" date="2018-06" db="EMBL/GenBank/DDBJ databases">
        <title>Genomic Encyclopedia of Type Strains, Phase IV (KMG-V): Genome sequencing to study the core and pangenomes of soil and plant-associated prokaryotes.</title>
        <authorList>
            <person name="Whitman W."/>
        </authorList>
    </citation>
    <scope>NUCLEOTIDE SEQUENCE [LARGE SCALE GENOMIC DNA]</scope>
    <source>
        <strain evidence="8 9">SRCL-318</strain>
    </source>
</reference>
<dbReference type="GO" id="GO:0048476">
    <property type="term" value="C:Holliday junction resolvase complex"/>
    <property type="evidence" value="ECO:0007669"/>
    <property type="project" value="UniProtKB-UniRule"/>
</dbReference>
<dbReference type="SUPFAM" id="SSF47781">
    <property type="entry name" value="RuvA domain 2-like"/>
    <property type="match status" value="1"/>
</dbReference>
<protein>
    <recommendedName>
        <fullName evidence="6">Holliday junction branch migration complex subunit RuvA</fullName>
    </recommendedName>
</protein>
<dbReference type="InterPro" id="IPR036267">
    <property type="entry name" value="RuvA_C_sf"/>
</dbReference>
<dbReference type="CDD" id="cd14332">
    <property type="entry name" value="UBA_RuvA_C"/>
    <property type="match status" value="1"/>
</dbReference>
<keyword evidence="5 6" id="KW-0234">DNA repair</keyword>
<feature type="domain" description="Helix-hairpin-helix DNA-binding motif class 1" evidence="7">
    <location>
        <begin position="140"/>
        <end position="159"/>
    </location>
</feature>
<keyword evidence="2 6" id="KW-0227">DNA damage</keyword>
<feature type="region of interest" description="Domain I" evidence="6">
    <location>
        <begin position="33"/>
        <end position="96"/>
    </location>
</feature>
<evidence type="ECO:0000313" key="9">
    <source>
        <dbReference type="Proteomes" id="UP000247772"/>
    </source>
</evidence>
<name>A0A2V4TPA6_9BURK</name>
<evidence type="ECO:0000256" key="2">
    <source>
        <dbReference type="ARBA" id="ARBA00022763"/>
    </source>
</evidence>
<dbReference type="Pfam" id="PF14520">
    <property type="entry name" value="HHH_5"/>
    <property type="match status" value="1"/>
</dbReference>
<comment type="subcellular location">
    <subcellularLocation>
        <location evidence="6">Cytoplasm</location>
    </subcellularLocation>
</comment>
<keyword evidence="4 6" id="KW-0233">DNA recombination</keyword>
<dbReference type="InterPro" id="IPR000085">
    <property type="entry name" value="RuvA"/>
</dbReference>
<feature type="region of interest" description="Domain III" evidence="6">
    <location>
        <begin position="182"/>
        <end position="225"/>
    </location>
</feature>
<dbReference type="GO" id="GO:0006310">
    <property type="term" value="P:DNA recombination"/>
    <property type="evidence" value="ECO:0007669"/>
    <property type="project" value="UniProtKB-UniRule"/>
</dbReference>
<dbReference type="SUPFAM" id="SSF46929">
    <property type="entry name" value="DNA helicase RuvA subunit, C-terminal domain"/>
    <property type="match status" value="1"/>
</dbReference>
<comment type="function">
    <text evidence="6">The RuvA-RuvB-RuvC complex processes Holliday junction (HJ) DNA during genetic recombination and DNA repair, while the RuvA-RuvB complex plays an important role in the rescue of blocked DNA replication forks via replication fork reversal (RFR). RuvA specifically binds to HJ cruciform DNA, conferring on it an open structure. The RuvB hexamer acts as an ATP-dependent pump, pulling dsDNA into and through the RuvAB complex. HJ branch migration allows RuvC to scan DNA until it finds its consensus sequence, where it cleaves and resolves the cruciform DNA.</text>
</comment>
<dbReference type="NCBIfam" id="TIGR00084">
    <property type="entry name" value="ruvA"/>
    <property type="match status" value="1"/>
</dbReference>
<accession>A0A2V4TPA6</accession>
<dbReference type="Gene3D" id="2.40.50.140">
    <property type="entry name" value="Nucleic acid-binding proteins"/>
    <property type="match status" value="1"/>
</dbReference>
<dbReference type="HAMAP" id="MF_00031">
    <property type="entry name" value="DNA_HJ_migration_RuvA"/>
    <property type="match status" value="1"/>
</dbReference>
<dbReference type="Gene3D" id="1.10.8.10">
    <property type="entry name" value="DNA helicase RuvA subunit, C-terminal domain"/>
    <property type="match status" value="1"/>
</dbReference>
<comment type="subunit">
    <text evidence="6">Homotetramer. Forms an RuvA(8)-RuvB(12)-Holliday junction (HJ) complex. HJ DNA is sandwiched between 2 RuvA tetramers; dsDNA enters through RuvA and exits via RuvB. An RuvB hexamer assembles on each DNA strand where it exits the tetramer. Each RuvB hexamer is contacted by two RuvA subunits (via domain III) on 2 adjacent RuvB subunits; this complex drives branch migration. In the full resolvosome a probable DNA-RuvA(4)-RuvB(12)-RuvC(2) complex forms which resolves the HJ.</text>
</comment>
<keyword evidence="3 6" id="KW-0238">DNA-binding</keyword>
<dbReference type="GO" id="GO:0000400">
    <property type="term" value="F:four-way junction DNA binding"/>
    <property type="evidence" value="ECO:0007669"/>
    <property type="project" value="UniProtKB-UniRule"/>
</dbReference>
<comment type="caution">
    <text evidence="8">The sequence shown here is derived from an EMBL/GenBank/DDBJ whole genome shotgun (WGS) entry which is preliminary data.</text>
</comment>
<keyword evidence="8" id="KW-0067">ATP-binding</keyword>
<dbReference type="AlphaFoldDB" id="A0A2V4TPA6"/>
<evidence type="ECO:0000256" key="1">
    <source>
        <dbReference type="ARBA" id="ARBA00022490"/>
    </source>
</evidence>
<dbReference type="InterPro" id="IPR011114">
    <property type="entry name" value="RuvA_C"/>
</dbReference>
<dbReference type="GO" id="GO:0009378">
    <property type="term" value="F:four-way junction helicase activity"/>
    <property type="evidence" value="ECO:0007669"/>
    <property type="project" value="InterPro"/>
</dbReference>
<sequence length="225" mass="23713">MRLAGRPTLWPRAPYGPALGYTLELSLITEPAMIGRIAGVLLEKNPPHLLIDCNGVGYEVDVPMSTFYNLPGTGEQIVLLTQMIVREDAHLLFGFGTQGERSTFRELLKISGIGARMALAVLSGMSVNDLAQAVTQQDAARLTRVPGIGKKTAERLLLELKGKLGADLGAMAAAASPSDHANDILNALLALGYSEKEALAAIKNVPAGTSVSEGIKLALKALSKA</sequence>
<dbReference type="InterPro" id="IPR010994">
    <property type="entry name" value="RuvA_2-like"/>
</dbReference>
<dbReference type="SUPFAM" id="SSF50249">
    <property type="entry name" value="Nucleic acid-binding proteins"/>
    <property type="match status" value="1"/>
</dbReference>